<dbReference type="Proteomes" id="UP001172673">
    <property type="component" value="Unassembled WGS sequence"/>
</dbReference>
<proteinExistence type="predicted"/>
<evidence type="ECO:0000313" key="2">
    <source>
        <dbReference type="EMBL" id="KAJ9613113.1"/>
    </source>
</evidence>
<feature type="domain" description="Heterokaryon incompatibility" evidence="1">
    <location>
        <begin position="287"/>
        <end position="432"/>
    </location>
</feature>
<dbReference type="AlphaFoldDB" id="A0AA39CMD5"/>
<dbReference type="Pfam" id="PF06985">
    <property type="entry name" value="HET"/>
    <property type="match status" value="1"/>
</dbReference>
<comment type="caution">
    <text evidence="2">The sequence shown here is derived from an EMBL/GenBank/DDBJ whole genome shotgun (WGS) entry which is preliminary data.</text>
</comment>
<dbReference type="PANTHER" id="PTHR33112:SF16">
    <property type="entry name" value="HETEROKARYON INCOMPATIBILITY DOMAIN-CONTAINING PROTEIN"/>
    <property type="match status" value="1"/>
</dbReference>
<accession>A0AA39CMD5</accession>
<dbReference type="InterPro" id="IPR010730">
    <property type="entry name" value="HET"/>
</dbReference>
<evidence type="ECO:0000313" key="3">
    <source>
        <dbReference type="Proteomes" id="UP001172673"/>
    </source>
</evidence>
<gene>
    <name evidence="2" type="ORF">H2200_003054</name>
</gene>
<dbReference type="PANTHER" id="PTHR33112">
    <property type="entry name" value="DOMAIN PROTEIN, PUTATIVE-RELATED"/>
    <property type="match status" value="1"/>
</dbReference>
<protein>
    <recommendedName>
        <fullName evidence="1">Heterokaryon incompatibility domain-containing protein</fullName>
    </recommendedName>
</protein>
<sequence length="785" mass="88440">MRKLCRKLTRKQRILPKPDHSIVDTVPPQPDEEERAIDNKPSLREIYPSCLFEALDHACIKERVHNLCEVCSPVFSNLLDAYEDHPLYDPDQPEKVRREVDSWDWSWTLGCGTKQVQAYESEQGYTCNTQSLRQICVSALGGCDGCGLVLDGIAKSNNATRLSHYQGRTVAPDDQIKVHLHRWKTNDSRVLDIIHYGKVGSAFDGSVHLSMAAERRSSSARYVSGRVDFGGTESSGTLGLAKEWLDECMTSKTHAECASEDRKLPSRVLDVREGLRLDKTSNRFGKYATLSYCWGGEQPGKLLTTNRTAYLANIVEAEQPKTIRDAIRVTRALGLSFLWIDSYCIIQDSQEDKATEIRKMAQIFQDSTITIAAACSPSVGSGFLKSESNLKVMPLHLTLPDGTLGEIWLQRSFLGSHHSLEPINRRAWTLQEQALSRRLLFFPSKTRDIEFQCESSGRHSMNAVASRGGGVNLSVAGGHGTLSLPRNIYVEAGEEYFNESQNLLLWKIVVGRYTRRALTEPNDKLLALAGIASQFAPTLGPTYLAGLWETRLVFQLLWFTCTAVPVNASVQRPESYTGPSWSWSSLTGLMSAFSSDSAFEEGSRKQDRLDSLRLRILGHRVELADKDNVFGAVNYAEITVHGWLMYATVTQSMAHLSPSKVNMAFEEELELEPLELWEHGPRKISYKEPIGSAVLDIRSEYPLKAKVYCLIVNRVYYRGWGIFKRIKNQNRHTRTHYVQGGLLLATDSTSKARHNRFRRIGVFHIDPDYDHRFIDSAQKQTIVLL</sequence>
<keyword evidence="3" id="KW-1185">Reference proteome</keyword>
<dbReference type="EMBL" id="JAPDRK010000004">
    <property type="protein sequence ID" value="KAJ9613113.1"/>
    <property type="molecule type" value="Genomic_DNA"/>
</dbReference>
<reference evidence="2" key="1">
    <citation type="submission" date="2022-10" db="EMBL/GenBank/DDBJ databases">
        <title>Culturing micro-colonial fungi from biological soil crusts in the Mojave desert and describing Neophaeococcomyces mojavensis, and introducing the new genera and species Taxawa tesnikishii.</title>
        <authorList>
            <person name="Kurbessoian T."/>
            <person name="Stajich J.E."/>
        </authorList>
    </citation>
    <scope>NUCLEOTIDE SEQUENCE</scope>
    <source>
        <strain evidence="2">TK_41</strain>
    </source>
</reference>
<evidence type="ECO:0000259" key="1">
    <source>
        <dbReference type="Pfam" id="PF06985"/>
    </source>
</evidence>
<name>A0AA39CMD5_9EURO</name>
<organism evidence="2 3">
    <name type="scientific">Cladophialophora chaetospira</name>
    <dbReference type="NCBI Taxonomy" id="386627"/>
    <lineage>
        <taxon>Eukaryota</taxon>
        <taxon>Fungi</taxon>
        <taxon>Dikarya</taxon>
        <taxon>Ascomycota</taxon>
        <taxon>Pezizomycotina</taxon>
        <taxon>Eurotiomycetes</taxon>
        <taxon>Chaetothyriomycetidae</taxon>
        <taxon>Chaetothyriales</taxon>
        <taxon>Herpotrichiellaceae</taxon>
        <taxon>Cladophialophora</taxon>
    </lineage>
</organism>